<dbReference type="KEGG" id="tpep:A0127_07405"/>
<accession>A0A142CW55</accession>
<proteinExistence type="predicted"/>
<keyword evidence="2" id="KW-1185">Reference proteome</keyword>
<dbReference type="STRING" id="53952.A0127_07405"/>
<name>A0A142CW55_9EURY</name>
<dbReference type="EMBL" id="CP014750">
    <property type="protein sequence ID" value="AMQ19007.1"/>
    <property type="molecule type" value="Genomic_DNA"/>
</dbReference>
<evidence type="ECO:0000313" key="1">
    <source>
        <dbReference type="EMBL" id="AMQ19007.1"/>
    </source>
</evidence>
<dbReference type="Proteomes" id="UP000073604">
    <property type="component" value="Chromosome"/>
</dbReference>
<sequence>MAVVQIKNIAYMIKFLDRFIGESRVASWYGRDRYVAEYMIAGRSARLVAEYSGNTVTIWFEPELFAPILKAFLSHEGHLRKAVFIGAVDLSLKGRFEGFIVAPWGRVKILKLARGLWLGTDGHSTFFASNLEGLAELVEFLEGSS</sequence>
<dbReference type="AlphaFoldDB" id="A0A142CW55"/>
<protein>
    <submittedName>
        <fullName evidence="1">Uncharacterized protein</fullName>
    </submittedName>
</protein>
<evidence type="ECO:0000313" key="2">
    <source>
        <dbReference type="Proteomes" id="UP000073604"/>
    </source>
</evidence>
<organism evidence="1 2">
    <name type="scientific">Thermococcus peptonophilus</name>
    <dbReference type="NCBI Taxonomy" id="53952"/>
    <lineage>
        <taxon>Archaea</taxon>
        <taxon>Methanobacteriati</taxon>
        <taxon>Methanobacteriota</taxon>
        <taxon>Thermococci</taxon>
        <taxon>Thermococcales</taxon>
        <taxon>Thermococcaceae</taxon>
        <taxon>Thermococcus</taxon>
    </lineage>
</organism>
<gene>
    <name evidence="1" type="ORF">A0127_07405</name>
</gene>
<reference evidence="2" key="1">
    <citation type="submission" date="2016-03" db="EMBL/GenBank/DDBJ databases">
        <authorList>
            <person name="Oger P.M."/>
        </authorList>
    </citation>
    <scope>NUCLEOTIDE SEQUENCE [LARGE SCALE GENOMIC DNA]</scope>
    <source>
        <strain evidence="2">OG-1</strain>
    </source>
</reference>